<dbReference type="InParanoid" id="A0A165BHT7"/>
<dbReference type="InterPro" id="IPR036822">
    <property type="entry name" value="CutC-like_dom_sf"/>
</dbReference>
<dbReference type="SUPFAM" id="SSF110395">
    <property type="entry name" value="CutC-like"/>
    <property type="match status" value="1"/>
</dbReference>
<dbReference type="Proteomes" id="UP000077266">
    <property type="component" value="Unassembled WGS sequence"/>
</dbReference>
<dbReference type="EMBL" id="KV426459">
    <property type="protein sequence ID" value="KZV80677.1"/>
    <property type="molecule type" value="Genomic_DNA"/>
</dbReference>
<evidence type="ECO:0000256" key="2">
    <source>
        <dbReference type="ARBA" id="ARBA00019014"/>
    </source>
</evidence>
<dbReference type="HAMAP" id="MF_00795">
    <property type="entry name" value="CutC"/>
    <property type="match status" value="1"/>
</dbReference>
<evidence type="ECO:0000313" key="3">
    <source>
        <dbReference type="EMBL" id="KZV80677.1"/>
    </source>
</evidence>
<proteinExistence type="inferred from homology"/>
<organism evidence="3 4">
    <name type="scientific">Exidia glandulosa HHB12029</name>
    <dbReference type="NCBI Taxonomy" id="1314781"/>
    <lineage>
        <taxon>Eukaryota</taxon>
        <taxon>Fungi</taxon>
        <taxon>Dikarya</taxon>
        <taxon>Basidiomycota</taxon>
        <taxon>Agaricomycotina</taxon>
        <taxon>Agaricomycetes</taxon>
        <taxon>Auriculariales</taxon>
        <taxon>Exidiaceae</taxon>
        <taxon>Exidia</taxon>
    </lineage>
</organism>
<dbReference type="GO" id="GO:0005507">
    <property type="term" value="F:copper ion binding"/>
    <property type="evidence" value="ECO:0007669"/>
    <property type="project" value="TreeGrafter"/>
</dbReference>
<protein>
    <recommendedName>
        <fullName evidence="2">Copper homeostasis protein cutC homolog</fullName>
    </recommendedName>
</protein>
<sequence length="258" mass="27955">MTAVTIEVCIDSLESARAALSGGANRLEVCGNLGAGGGTTPSLGLVRTLRQRFPTTPLMVMIRPRIGDFVYTEDEIDIMLADILAFKEEGVLGVVLGVLTPDRLVDTERTNRLISAAQGTEVTFHRAVDMTANAEQAFSSIARIEGITRVLTSGLRPTVLEGIDTLATIARRQDLGALRIIPGSGVNADTVEPILRALWTHGVREVHMSGGEWIESSVSSGARPEDMDMGGWKIWRTSERKVRAVREIVDSISREMTL</sequence>
<dbReference type="InterPro" id="IPR005627">
    <property type="entry name" value="CutC-like"/>
</dbReference>
<keyword evidence="4" id="KW-1185">Reference proteome</keyword>
<reference evidence="3 4" key="1">
    <citation type="journal article" date="2016" name="Mol. Biol. Evol.">
        <title>Comparative Genomics of Early-Diverging Mushroom-Forming Fungi Provides Insights into the Origins of Lignocellulose Decay Capabilities.</title>
        <authorList>
            <person name="Nagy L.G."/>
            <person name="Riley R."/>
            <person name="Tritt A."/>
            <person name="Adam C."/>
            <person name="Daum C."/>
            <person name="Floudas D."/>
            <person name="Sun H."/>
            <person name="Yadav J.S."/>
            <person name="Pangilinan J."/>
            <person name="Larsson K.H."/>
            <person name="Matsuura K."/>
            <person name="Barry K."/>
            <person name="Labutti K."/>
            <person name="Kuo R."/>
            <person name="Ohm R.A."/>
            <person name="Bhattacharya S.S."/>
            <person name="Shirouzu T."/>
            <person name="Yoshinaga Y."/>
            <person name="Martin F.M."/>
            <person name="Grigoriev I.V."/>
            <person name="Hibbett D.S."/>
        </authorList>
    </citation>
    <scope>NUCLEOTIDE SEQUENCE [LARGE SCALE GENOMIC DNA]</scope>
    <source>
        <strain evidence="3 4">HHB12029</strain>
    </source>
</reference>
<evidence type="ECO:0000256" key="1">
    <source>
        <dbReference type="ARBA" id="ARBA00007768"/>
    </source>
</evidence>
<accession>A0A165BHT7</accession>
<evidence type="ECO:0000313" key="4">
    <source>
        <dbReference type="Proteomes" id="UP000077266"/>
    </source>
</evidence>
<dbReference type="Pfam" id="PF03932">
    <property type="entry name" value="CutC"/>
    <property type="match status" value="1"/>
</dbReference>
<name>A0A165BHT7_EXIGL</name>
<dbReference type="PANTHER" id="PTHR12598:SF0">
    <property type="entry name" value="COPPER HOMEOSTASIS PROTEIN CUTC HOMOLOG"/>
    <property type="match status" value="1"/>
</dbReference>
<dbReference type="STRING" id="1314781.A0A165BHT7"/>
<dbReference type="Gene3D" id="3.20.20.380">
    <property type="entry name" value="Copper homeostasis (CutC) domain"/>
    <property type="match status" value="1"/>
</dbReference>
<dbReference type="AlphaFoldDB" id="A0A165BHT7"/>
<comment type="similarity">
    <text evidence="1">Belongs to the CutC family.</text>
</comment>
<gene>
    <name evidence="3" type="ORF">EXIGLDRAFT_687036</name>
</gene>
<dbReference type="OrthoDB" id="7392499at2759"/>
<dbReference type="PANTHER" id="PTHR12598">
    <property type="entry name" value="COPPER HOMEOSTASIS PROTEIN CUTC"/>
    <property type="match status" value="1"/>
</dbReference>